<keyword evidence="1" id="KW-0378">Hydrolase</keyword>
<dbReference type="InterPro" id="IPR050593">
    <property type="entry name" value="LovG"/>
</dbReference>
<organism evidence="3 4">
    <name type="scientific">Mucor flavus</name>
    <dbReference type="NCBI Taxonomy" id="439312"/>
    <lineage>
        <taxon>Eukaryota</taxon>
        <taxon>Fungi</taxon>
        <taxon>Fungi incertae sedis</taxon>
        <taxon>Mucoromycota</taxon>
        <taxon>Mucoromycotina</taxon>
        <taxon>Mucoromycetes</taxon>
        <taxon>Mucorales</taxon>
        <taxon>Mucorineae</taxon>
        <taxon>Mucoraceae</taxon>
        <taxon>Mucor</taxon>
    </lineage>
</organism>
<sequence length="223" mass="24990">MSVNKLKILCLHGYTQNGIMYSKKTAVVRKHIEHLADLVYITAPHHIAAASFSTAAEREKAEKEPVSEEHAMYGWWFIPNYKPVQADGYLVGYKESVQYIKEIVKQQGPFDGILGFSQGAALAALFTQVMETEQTPFKFAIIVAGFKPTKQTATSMMLTKEDKVKTPSLHYIGDLDTMILPETMSALVEAFEKPKIFRHTGGHYLPSTAASRKVLLSFLEQFN</sequence>
<comment type="caution">
    <text evidence="3">The sequence shown here is derived from an EMBL/GenBank/DDBJ whole genome shotgun (WGS) entry which is preliminary data.</text>
</comment>
<dbReference type="PANTHER" id="PTHR48070:SF6">
    <property type="entry name" value="ESTERASE OVCA2"/>
    <property type="match status" value="1"/>
</dbReference>
<dbReference type="PANTHER" id="PTHR48070">
    <property type="entry name" value="ESTERASE OVCA2"/>
    <property type="match status" value="1"/>
</dbReference>
<accession>A0ABP9Z5G4</accession>
<dbReference type="InterPro" id="IPR029058">
    <property type="entry name" value="AB_hydrolase_fold"/>
</dbReference>
<dbReference type="Proteomes" id="UP001473302">
    <property type="component" value="Unassembled WGS sequence"/>
</dbReference>
<feature type="domain" description="Serine hydrolase" evidence="2">
    <location>
        <begin position="1"/>
        <end position="211"/>
    </location>
</feature>
<keyword evidence="4" id="KW-1185">Reference proteome</keyword>
<dbReference type="SUPFAM" id="SSF53474">
    <property type="entry name" value="alpha/beta-Hydrolases"/>
    <property type="match status" value="1"/>
</dbReference>
<evidence type="ECO:0000259" key="2">
    <source>
        <dbReference type="Pfam" id="PF03959"/>
    </source>
</evidence>
<reference evidence="3 4" key="1">
    <citation type="submission" date="2024-04" db="EMBL/GenBank/DDBJ databases">
        <title>genome sequences of Mucor flavus KT1a and Helicostylum pulchrum KT1b strains isolated from the surface of a dry-aged beef.</title>
        <authorList>
            <person name="Toyotome T."/>
            <person name="Hosono M."/>
            <person name="Torimaru M."/>
            <person name="Fukuda K."/>
            <person name="Mikami N."/>
        </authorList>
    </citation>
    <scope>NUCLEOTIDE SEQUENCE [LARGE SCALE GENOMIC DNA]</scope>
    <source>
        <strain evidence="3 4">KT1a</strain>
    </source>
</reference>
<proteinExistence type="predicted"/>
<gene>
    <name evidence="3" type="ORF">MFLAVUS_007828</name>
</gene>
<evidence type="ECO:0000256" key="1">
    <source>
        <dbReference type="ARBA" id="ARBA00022801"/>
    </source>
</evidence>
<dbReference type="InterPro" id="IPR005645">
    <property type="entry name" value="FSH-like_dom"/>
</dbReference>
<dbReference type="Gene3D" id="3.40.50.1820">
    <property type="entry name" value="alpha/beta hydrolase"/>
    <property type="match status" value="1"/>
</dbReference>
<dbReference type="EMBL" id="BAABUK010000020">
    <property type="protein sequence ID" value="GAA5814334.1"/>
    <property type="molecule type" value="Genomic_DNA"/>
</dbReference>
<name>A0ABP9Z5G4_9FUNG</name>
<evidence type="ECO:0000313" key="3">
    <source>
        <dbReference type="EMBL" id="GAA5814334.1"/>
    </source>
</evidence>
<dbReference type="Pfam" id="PF03959">
    <property type="entry name" value="FSH1"/>
    <property type="match status" value="1"/>
</dbReference>
<protein>
    <recommendedName>
        <fullName evidence="2">Serine hydrolase domain-containing protein</fullName>
    </recommendedName>
</protein>
<evidence type="ECO:0000313" key="4">
    <source>
        <dbReference type="Proteomes" id="UP001473302"/>
    </source>
</evidence>